<dbReference type="PANTHER" id="PTHR31072">
    <property type="entry name" value="TRANSCRIPTION FACTOR TCP4-RELATED"/>
    <property type="match status" value="1"/>
</dbReference>
<evidence type="ECO:0000313" key="10">
    <source>
        <dbReference type="RefSeq" id="XP_010926535.2"/>
    </source>
</evidence>
<dbReference type="GO" id="GO:0005634">
    <property type="term" value="C:nucleus"/>
    <property type="evidence" value="ECO:0007669"/>
    <property type="project" value="UniProtKB-SubCell"/>
</dbReference>
<feature type="region of interest" description="Disordered" evidence="6">
    <location>
        <begin position="154"/>
        <end position="254"/>
    </location>
</feature>
<keyword evidence="5" id="KW-0539">Nucleus</keyword>
<dbReference type="InterPro" id="IPR005333">
    <property type="entry name" value="Transcription_factor_TCP"/>
</dbReference>
<name>A0A6I9RHX0_ELAGV</name>
<dbReference type="GeneID" id="105048788"/>
<evidence type="ECO:0000256" key="3">
    <source>
        <dbReference type="ARBA" id="ARBA00023125"/>
    </source>
</evidence>
<keyword evidence="3" id="KW-0238">DNA-binding</keyword>
<dbReference type="Pfam" id="PF03634">
    <property type="entry name" value="TCP"/>
    <property type="match status" value="1"/>
</dbReference>
<evidence type="ECO:0000256" key="2">
    <source>
        <dbReference type="ARBA" id="ARBA00023015"/>
    </source>
</evidence>
<dbReference type="GO" id="GO:0043565">
    <property type="term" value="F:sequence-specific DNA binding"/>
    <property type="evidence" value="ECO:0007669"/>
    <property type="project" value="TreeGrafter"/>
</dbReference>
<protein>
    <submittedName>
        <fullName evidence="10">Transcription factor TEOSINTE BRANCHED 1</fullName>
    </submittedName>
</protein>
<evidence type="ECO:0000259" key="7">
    <source>
        <dbReference type="PROSITE" id="PS51369"/>
    </source>
</evidence>
<dbReference type="RefSeq" id="XP_010926535.2">
    <property type="nucleotide sequence ID" value="XM_010928233.3"/>
</dbReference>
<dbReference type="OrthoDB" id="1896834at2759"/>
<feature type="compositionally biased region" description="Basic and acidic residues" evidence="6">
    <location>
        <begin position="225"/>
        <end position="254"/>
    </location>
</feature>
<organism evidence="9 10">
    <name type="scientific">Elaeis guineensis var. tenera</name>
    <name type="common">Oil palm</name>
    <dbReference type="NCBI Taxonomy" id="51953"/>
    <lineage>
        <taxon>Eukaryota</taxon>
        <taxon>Viridiplantae</taxon>
        <taxon>Streptophyta</taxon>
        <taxon>Embryophyta</taxon>
        <taxon>Tracheophyta</taxon>
        <taxon>Spermatophyta</taxon>
        <taxon>Magnoliopsida</taxon>
        <taxon>Liliopsida</taxon>
        <taxon>Arecaceae</taxon>
        <taxon>Arecoideae</taxon>
        <taxon>Cocoseae</taxon>
        <taxon>Elaeidinae</taxon>
        <taxon>Elaeis</taxon>
    </lineage>
</organism>
<evidence type="ECO:0000256" key="5">
    <source>
        <dbReference type="ARBA" id="ARBA00023242"/>
    </source>
</evidence>
<evidence type="ECO:0000256" key="1">
    <source>
        <dbReference type="ARBA" id="ARBA00004123"/>
    </source>
</evidence>
<dbReference type="KEGG" id="egu:105048788"/>
<dbReference type="GO" id="GO:2000032">
    <property type="term" value="P:regulation of secondary shoot formation"/>
    <property type="evidence" value="ECO:0007669"/>
    <property type="project" value="TreeGrafter"/>
</dbReference>
<keyword evidence="9" id="KW-1185">Reference proteome</keyword>
<evidence type="ECO:0000256" key="6">
    <source>
        <dbReference type="SAM" id="MobiDB-lite"/>
    </source>
</evidence>
<evidence type="ECO:0000313" key="9">
    <source>
        <dbReference type="Proteomes" id="UP000504607"/>
    </source>
</evidence>
<dbReference type="InParanoid" id="A0A6I9RHX0"/>
<evidence type="ECO:0000256" key="4">
    <source>
        <dbReference type="ARBA" id="ARBA00023163"/>
    </source>
</evidence>
<dbReference type="PANTHER" id="PTHR31072:SF93">
    <property type="entry name" value="TRANSCRIPTION FACTOR TCP24"/>
    <property type="match status" value="1"/>
</dbReference>
<dbReference type="InterPro" id="IPR017887">
    <property type="entry name" value="TF_TCP_subgr"/>
</dbReference>
<dbReference type="FunCoup" id="A0A6I9RHX0">
    <property type="interactions" value="231"/>
</dbReference>
<gene>
    <name evidence="10" type="primary">LOC105048788</name>
</gene>
<reference evidence="10" key="1">
    <citation type="submission" date="2025-08" db="UniProtKB">
        <authorList>
            <consortium name="RefSeq"/>
        </authorList>
    </citation>
    <scope>IDENTIFICATION</scope>
</reference>
<comment type="subcellular location">
    <subcellularLocation>
        <location evidence="1">Nucleus</location>
    </subcellularLocation>
</comment>
<dbReference type="AlphaFoldDB" id="A0A6I9RHX0"/>
<sequence>MLPFPNPSNLMERSVSGQLELNPCPPETDPHPSFFPFSTPNWNSDSLQDLLSAHLIFPFAASTANTPQPPPPDPSLNINSMATIAPPTKSRRVVRKDRHSKIFTATGPRDRRMRLSLEVARKFFDLQDMLGFDKASKTVQWLLTMSKSAIKDLAAASRPRARPFSHESPKNDSSTSECEDVSTVSDHKGKPSDVAATSGEAKRPRAKRAAVRASRKEAFSPTIARETRAKARARARERTREKKRMSSEMLKEGGRVNQWASSSLPFDTVEEESGCHDLKSSLDLVAEVEERCSSTPHQCDNHVDKQAQDVPLAAGSVPISILDYGHSIVGINDTVGIFQEQWDVERVLLQADVQFHSRPWEAFNNSPIA</sequence>
<dbReference type="GO" id="GO:0003700">
    <property type="term" value="F:DNA-binding transcription factor activity"/>
    <property type="evidence" value="ECO:0007669"/>
    <property type="project" value="InterPro"/>
</dbReference>
<dbReference type="InterPro" id="IPR017888">
    <property type="entry name" value="CYC/TB1_R_domain"/>
</dbReference>
<keyword evidence="4" id="KW-0804">Transcription</keyword>
<feature type="domain" description="TCP" evidence="7">
    <location>
        <begin position="95"/>
        <end position="153"/>
    </location>
</feature>
<accession>A0A6I9RHX0</accession>
<evidence type="ECO:0000259" key="8">
    <source>
        <dbReference type="PROSITE" id="PS51370"/>
    </source>
</evidence>
<feature type="domain" description="R" evidence="8">
    <location>
        <begin position="225"/>
        <end position="242"/>
    </location>
</feature>
<proteinExistence type="predicted"/>
<dbReference type="PROSITE" id="PS51370">
    <property type="entry name" value="R"/>
    <property type="match status" value="1"/>
</dbReference>
<dbReference type="PROSITE" id="PS51369">
    <property type="entry name" value="TCP"/>
    <property type="match status" value="1"/>
</dbReference>
<keyword evidence="2" id="KW-0805">Transcription regulation</keyword>
<dbReference type="Proteomes" id="UP000504607">
    <property type="component" value="Chromosome 7"/>
</dbReference>